<evidence type="ECO:0000313" key="2">
    <source>
        <dbReference type="EMBL" id="EDK36561.2"/>
    </source>
</evidence>
<organism evidence="2 3">
    <name type="scientific">Meyerozyma guilliermondii (strain ATCC 6260 / CBS 566 / DSM 6381 / JCM 1539 / NBRC 10279 / NRRL Y-324)</name>
    <name type="common">Yeast</name>
    <name type="synonym">Candida guilliermondii</name>
    <dbReference type="NCBI Taxonomy" id="294746"/>
    <lineage>
        <taxon>Eukaryota</taxon>
        <taxon>Fungi</taxon>
        <taxon>Dikarya</taxon>
        <taxon>Ascomycota</taxon>
        <taxon>Saccharomycotina</taxon>
        <taxon>Pichiomycetes</taxon>
        <taxon>Debaryomycetaceae</taxon>
        <taxon>Meyerozyma</taxon>
    </lineage>
</organism>
<dbReference type="PANTHER" id="PTHR44163">
    <property type="entry name" value="U3 SMALL NUCLEOLAR RNA-ASSOCIATED PROTEIN 4 HOMOLOG"/>
    <property type="match status" value="1"/>
</dbReference>
<dbReference type="GO" id="GO:0003723">
    <property type="term" value="F:RNA binding"/>
    <property type="evidence" value="ECO:0007669"/>
    <property type="project" value="TreeGrafter"/>
</dbReference>
<dbReference type="InterPro" id="IPR001680">
    <property type="entry name" value="WD40_rpt"/>
</dbReference>
<dbReference type="VEuPathDB" id="FungiDB:PGUG_00659"/>
<protein>
    <submittedName>
        <fullName evidence="2">Uncharacterized protein</fullName>
    </submittedName>
</protein>
<keyword evidence="1" id="KW-0853">WD repeat</keyword>
<dbReference type="GO" id="GO:0000462">
    <property type="term" value="P:maturation of SSU-rRNA from tricistronic rRNA transcript (SSU-rRNA, 5.8S rRNA, LSU-rRNA)"/>
    <property type="evidence" value="ECO:0007669"/>
    <property type="project" value="EnsemblFungi"/>
</dbReference>
<dbReference type="KEGG" id="pgu:PGUG_00659"/>
<dbReference type="InterPro" id="IPR036322">
    <property type="entry name" value="WD40_repeat_dom_sf"/>
</dbReference>
<reference evidence="2 3" key="1">
    <citation type="journal article" date="2009" name="Nature">
        <title>Evolution of pathogenicity and sexual reproduction in eight Candida genomes.</title>
        <authorList>
            <person name="Butler G."/>
            <person name="Rasmussen M.D."/>
            <person name="Lin M.F."/>
            <person name="Santos M.A."/>
            <person name="Sakthikumar S."/>
            <person name="Munro C.A."/>
            <person name="Rheinbay E."/>
            <person name="Grabherr M."/>
            <person name="Forche A."/>
            <person name="Reedy J.L."/>
            <person name="Agrafioti I."/>
            <person name="Arnaud M.B."/>
            <person name="Bates S."/>
            <person name="Brown A.J."/>
            <person name="Brunke S."/>
            <person name="Costanzo M.C."/>
            <person name="Fitzpatrick D.A."/>
            <person name="de Groot P.W."/>
            <person name="Harris D."/>
            <person name="Hoyer L.L."/>
            <person name="Hube B."/>
            <person name="Klis F.M."/>
            <person name="Kodira C."/>
            <person name="Lennard N."/>
            <person name="Logue M.E."/>
            <person name="Martin R."/>
            <person name="Neiman A.M."/>
            <person name="Nikolaou E."/>
            <person name="Quail M.A."/>
            <person name="Quinn J."/>
            <person name="Santos M.C."/>
            <person name="Schmitzberger F.F."/>
            <person name="Sherlock G."/>
            <person name="Shah P."/>
            <person name="Silverstein K.A."/>
            <person name="Skrzypek M.S."/>
            <person name="Soll D."/>
            <person name="Staggs R."/>
            <person name="Stansfield I."/>
            <person name="Stumpf M.P."/>
            <person name="Sudbery P.E."/>
            <person name="Srikantha T."/>
            <person name="Zeng Q."/>
            <person name="Berman J."/>
            <person name="Berriman M."/>
            <person name="Heitman J."/>
            <person name="Gow N.A."/>
            <person name="Lorenz M.C."/>
            <person name="Birren B.W."/>
            <person name="Kellis M."/>
            <person name="Cuomo C.A."/>
        </authorList>
    </citation>
    <scope>NUCLEOTIDE SEQUENCE [LARGE SCALE GENOMIC DNA]</scope>
    <source>
        <strain evidence="3">ATCC 6260 / CBS 566 / DSM 6381 / JCM 1539 / NBRC 10279 / NRRL Y-324</strain>
    </source>
</reference>
<dbReference type="GO" id="GO:0030686">
    <property type="term" value="C:90S preribosome"/>
    <property type="evidence" value="ECO:0007669"/>
    <property type="project" value="EnsemblFungi"/>
</dbReference>
<evidence type="ECO:0000256" key="1">
    <source>
        <dbReference type="PROSITE-ProRule" id="PRU00221"/>
    </source>
</evidence>
<keyword evidence="3" id="KW-1185">Reference proteome</keyword>
<evidence type="ECO:0000313" key="3">
    <source>
        <dbReference type="Proteomes" id="UP000001997"/>
    </source>
</evidence>
<dbReference type="PROSITE" id="PS50082">
    <property type="entry name" value="WD_REPEATS_2"/>
    <property type="match status" value="1"/>
</dbReference>
<dbReference type="Gene3D" id="2.130.10.10">
    <property type="entry name" value="YVTN repeat-like/Quinoprotein amine dehydrogenase"/>
    <property type="match status" value="2"/>
</dbReference>
<dbReference type="GO" id="GO:0032040">
    <property type="term" value="C:small-subunit processome"/>
    <property type="evidence" value="ECO:0007669"/>
    <property type="project" value="EnsemblFungi"/>
</dbReference>
<proteinExistence type="predicted"/>
<dbReference type="SUPFAM" id="SSF50978">
    <property type="entry name" value="WD40 repeat-like"/>
    <property type="match status" value="2"/>
</dbReference>
<dbReference type="GO" id="GO:0034455">
    <property type="term" value="C:t-UTP complex"/>
    <property type="evidence" value="ECO:0007669"/>
    <property type="project" value="EnsemblFungi"/>
</dbReference>
<dbReference type="Proteomes" id="UP000001997">
    <property type="component" value="Unassembled WGS sequence"/>
</dbReference>
<dbReference type="HOGENOM" id="CLU_002392_2_1_1"/>
<dbReference type="EMBL" id="CH408155">
    <property type="protein sequence ID" value="EDK36561.2"/>
    <property type="molecule type" value="Genomic_DNA"/>
</dbReference>
<dbReference type="SMART" id="SM00320">
    <property type="entry name" value="WD40"/>
    <property type="match status" value="8"/>
</dbReference>
<dbReference type="AlphaFoldDB" id="A5DBK4"/>
<dbReference type="GO" id="GO:0045943">
    <property type="term" value="P:positive regulation of transcription by RNA polymerase I"/>
    <property type="evidence" value="ECO:0007669"/>
    <property type="project" value="EnsemblFungi"/>
</dbReference>
<dbReference type="Pfam" id="PF00400">
    <property type="entry name" value="WD40"/>
    <property type="match status" value="2"/>
</dbReference>
<dbReference type="RefSeq" id="XP_001487282.2">
    <property type="nucleotide sequence ID" value="XM_001487232.1"/>
</dbReference>
<accession>A5DBK4</accession>
<dbReference type="PANTHER" id="PTHR44163:SF1">
    <property type="entry name" value="U3 SMALL NUCLEOLAR RNA-ASSOCIATED PROTEIN 4 HOMOLOG"/>
    <property type="match status" value="1"/>
</dbReference>
<dbReference type="InterPro" id="IPR015943">
    <property type="entry name" value="WD40/YVTN_repeat-like_dom_sf"/>
</dbReference>
<dbReference type="STRING" id="294746.A5DBK4"/>
<dbReference type="FunCoup" id="A5DBK4">
    <property type="interactions" value="963"/>
</dbReference>
<dbReference type="InParanoid" id="A5DBK4"/>
<dbReference type="OMA" id="STYITEW"/>
<dbReference type="eggNOG" id="KOG2048">
    <property type="taxonomic scope" value="Eukaryota"/>
</dbReference>
<dbReference type="GeneID" id="5129358"/>
<feature type="repeat" description="WD" evidence="1">
    <location>
        <begin position="200"/>
        <end position="241"/>
    </location>
</feature>
<dbReference type="OrthoDB" id="8883818at2759"/>
<dbReference type="InterPro" id="IPR046351">
    <property type="entry name" value="UTP4"/>
</dbReference>
<sequence length="632" mass="70029">MDVHRCRFVDYTPHTVTATAFSHVSDPEKVSDPSLRLAIGRSNGDIEIWNPRYNWVFETKLAGSRGRSIEGIVWAGAEEPRLFSIGGSTYITEWDLTTGLPRINYDCNAGIIWSIDVSECGTKLAVGCDDGSVVIVDVSGGPGSIEHELICQRQDSRVLTVKWYKSSMIVGGCADARIRCWSASSETRGRILSTMRVDKSKTESTLVWSIITLPQRGLIVSGDSTGSVKFWDVSSFSLVQTFTSHDADVLTLCADYNGEKVFSAGVDRKIHQFSLLSSNGKRSSKWIHSFNRLLHSNDIRTLAIHESLHGSGLLVSGGVERSVVIQSVSQFQDGPYKKIVISQQSRNVCIHPKNLIFMWQDQSVKAWRTIDGSHKLVSKITMADDSNITDVSVNEEVSLMAVATSTAVKLFRLKSEGIKLTVTKIRDSDFDSIISGAKSVALKNTDLVVLTCDNEIYRFNVGESEISLIEELETEKISRVKSMTVGKDFVVIAGFDGIIEMIPFKGKASLMTRITPYPHLITISNKNTVLILTQDNKLLEFEVNGSESTLSAWSKRNSEFMPKPFVKLEDKPEGMFAENDSDRVWIYGSTWLCFFDLSQNIPVTKSNNNVVAGKKRARDGLAIEENGDTIDS</sequence>
<gene>
    <name evidence="2" type="ORF">PGUG_00659</name>
</gene>
<name>A5DBK4_PICGU</name>